<dbReference type="Gramene" id="TraesARI5D03G03169720.1">
    <property type="protein sequence ID" value="TraesARI5D03G03169720.1"/>
    <property type="gene ID" value="TraesARI5D03G03169720"/>
</dbReference>
<dbReference type="SMR" id="A0A3B6N1W3"/>
<evidence type="ECO:0000313" key="4">
    <source>
        <dbReference type="Proteomes" id="UP000019116"/>
    </source>
</evidence>
<dbReference type="Gramene" id="TraesWEE_scaffold_133691_01G000100.1">
    <property type="protein sequence ID" value="TraesWEE_scaffold_133691_01G000100.1"/>
    <property type="gene ID" value="TraesWEE_scaffold_133691_01G000100"/>
</dbReference>
<dbReference type="Gramene" id="TraesCAD_scaffold_139332_01G000100.1">
    <property type="protein sequence ID" value="TraesCAD_scaffold_139332_01G000100.1"/>
    <property type="gene ID" value="TraesCAD_scaffold_139332_01G000100"/>
</dbReference>
<name>A0A3B6N1W3_WHEAT</name>
<dbReference type="Gramene" id="TraesJUL5D03G03241190.1">
    <property type="protein sequence ID" value="TraesJUL5D03G03241190.1"/>
    <property type="gene ID" value="TraesJUL5D03G03241190"/>
</dbReference>
<dbReference type="Pfam" id="PF00403">
    <property type="entry name" value="HMA"/>
    <property type="match status" value="1"/>
</dbReference>
<organism evidence="3">
    <name type="scientific">Triticum aestivum</name>
    <name type="common">Wheat</name>
    <dbReference type="NCBI Taxonomy" id="4565"/>
    <lineage>
        <taxon>Eukaryota</taxon>
        <taxon>Viridiplantae</taxon>
        <taxon>Streptophyta</taxon>
        <taxon>Embryophyta</taxon>
        <taxon>Tracheophyta</taxon>
        <taxon>Spermatophyta</taxon>
        <taxon>Magnoliopsida</taxon>
        <taxon>Liliopsida</taxon>
        <taxon>Poales</taxon>
        <taxon>Poaceae</taxon>
        <taxon>BOP clade</taxon>
        <taxon>Pooideae</taxon>
        <taxon>Triticodae</taxon>
        <taxon>Triticeae</taxon>
        <taxon>Triticinae</taxon>
        <taxon>Triticum</taxon>
    </lineage>
</organism>
<accession>A0A3B6N1W3</accession>
<feature type="region of interest" description="Disordered" evidence="1">
    <location>
        <begin position="70"/>
        <end position="92"/>
    </location>
</feature>
<reference evidence="3" key="1">
    <citation type="submission" date="2018-08" db="EMBL/GenBank/DDBJ databases">
        <authorList>
            <person name="Rossello M."/>
        </authorList>
    </citation>
    <scope>NUCLEOTIDE SEQUENCE [LARGE SCALE GENOMIC DNA]</scope>
    <source>
        <strain evidence="3">cv. Chinese Spring</strain>
    </source>
</reference>
<dbReference type="InterPro" id="IPR036163">
    <property type="entry name" value="HMA_dom_sf"/>
</dbReference>
<dbReference type="PROSITE" id="PS50846">
    <property type="entry name" value="HMA_2"/>
    <property type="match status" value="1"/>
</dbReference>
<reference evidence="3" key="2">
    <citation type="submission" date="2018-10" db="UniProtKB">
        <authorList>
            <consortium name="EnsemblPlants"/>
        </authorList>
    </citation>
    <scope>IDENTIFICATION</scope>
</reference>
<dbReference type="Gene3D" id="3.30.70.100">
    <property type="match status" value="1"/>
</dbReference>
<keyword evidence="4" id="KW-1185">Reference proteome</keyword>
<dbReference type="Gramene" id="TraesJAG5D03G03212950.1">
    <property type="protein sequence ID" value="TraesJAG5D03G03212950.1"/>
    <property type="gene ID" value="TraesJAG5D03G03212950"/>
</dbReference>
<feature type="domain" description="HMA" evidence="2">
    <location>
        <begin position="4"/>
        <end position="67"/>
    </location>
</feature>
<dbReference type="Gramene" id="TraesMAC5D03G03214660.1">
    <property type="protein sequence ID" value="TraesMAC5D03G03214660.1"/>
    <property type="gene ID" value="TraesMAC5D03G03214660"/>
</dbReference>
<dbReference type="Gramene" id="TraesLAC5D03G03171730.1">
    <property type="protein sequence ID" value="TraesLAC5D03G03171730.1"/>
    <property type="gene ID" value="TraesLAC5D03G03171730"/>
</dbReference>
<dbReference type="Gramene" id="TraesSYM5D03G03156840.1">
    <property type="protein sequence ID" value="TraesSYM5D03G03156840.1"/>
    <property type="gene ID" value="TraesSYM5D03G03156840"/>
</dbReference>
<dbReference type="InterPro" id="IPR044594">
    <property type="entry name" value="HIPP01/3/5/6"/>
</dbReference>
<dbReference type="OMA" id="PHAYYSY"/>
<evidence type="ECO:0000256" key="1">
    <source>
        <dbReference type="SAM" id="MobiDB-lite"/>
    </source>
</evidence>
<proteinExistence type="predicted"/>
<dbReference type="SUPFAM" id="SSF55008">
    <property type="entry name" value="HMA, heavy metal-associated domain"/>
    <property type="match status" value="1"/>
</dbReference>
<dbReference type="Gramene" id="TraesCS5D03G1106200.1">
    <property type="protein sequence ID" value="TraesCS5D03G1106200.1.CDS"/>
    <property type="gene ID" value="TraesCS5D03G1106200"/>
</dbReference>
<dbReference type="CDD" id="cd00371">
    <property type="entry name" value="HMA"/>
    <property type="match status" value="1"/>
</dbReference>
<dbReference type="Gramene" id="TraesSTA5D03G03206600.1">
    <property type="protein sequence ID" value="TraesSTA5D03G03206600.1"/>
    <property type="gene ID" value="TraesSTA5D03G03206600"/>
</dbReference>
<dbReference type="GO" id="GO:0046872">
    <property type="term" value="F:metal ion binding"/>
    <property type="evidence" value="ECO:0007669"/>
    <property type="project" value="InterPro"/>
</dbReference>
<evidence type="ECO:0000259" key="2">
    <source>
        <dbReference type="PROSITE" id="PS50846"/>
    </source>
</evidence>
<dbReference type="PANTHER" id="PTHR46413">
    <property type="entry name" value="HEAVY METAL-ASSOCIATED ISOPRENYLATED PLANT PROTEIN 6"/>
    <property type="match status" value="1"/>
</dbReference>
<dbReference type="AlphaFoldDB" id="A0A3B6N1W3"/>
<dbReference type="Gramene" id="TraesCS5D02G506300.1">
    <property type="protein sequence ID" value="TraesCS5D02G506300.1"/>
    <property type="gene ID" value="TraesCS5D02G506300"/>
</dbReference>
<dbReference type="PANTHER" id="PTHR46413:SF22">
    <property type="entry name" value="OS03G0829466 PROTEIN"/>
    <property type="match status" value="1"/>
</dbReference>
<sequence length="155" mass="16367">MAAAGPVVLQTDVHCLECARKIRNAVGNQLGVERVWASPDTGLVVVAGTADPAALRRRIRRKMRRPVAILSDGSTPYAGPGPTTPHWHYGTGDAPPSSVPPYGWGTAPPPHAYYSYPPPPPPPPSPAGYPYGGWASDPDPYGYGTRTTVPTCSIL</sequence>
<dbReference type="Gramene" id="TraesRN5D0101144200.1">
    <property type="protein sequence ID" value="TraesRN5D0101144200.1"/>
    <property type="gene ID" value="TraesRN5D0101144200"/>
</dbReference>
<dbReference type="Gramene" id="TraesLDM5D03G03220830.1">
    <property type="protein sequence ID" value="TraesLDM5D03G03220830.1"/>
    <property type="gene ID" value="TraesLDM5D03G03220830"/>
</dbReference>
<dbReference type="Gramene" id="TraesCLE_scaffold_116360_01G000100.1">
    <property type="protein sequence ID" value="TraesCLE_scaffold_116360_01G000100.1"/>
    <property type="gene ID" value="TraesCLE_scaffold_116360_01G000100"/>
</dbReference>
<evidence type="ECO:0000313" key="3">
    <source>
        <dbReference type="EnsemblPlants" id="TraesCS5D02G506300.1"/>
    </source>
</evidence>
<dbReference type="EnsemblPlants" id="TraesCS5D02G506300.1">
    <property type="protein sequence ID" value="TraesCS5D02G506300.1"/>
    <property type="gene ID" value="TraesCS5D02G506300"/>
</dbReference>
<dbReference type="Gramene" id="TraesNOR5D03G03245750.1">
    <property type="protein sequence ID" value="TraesNOR5D03G03245750.1"/>
    <property type="gene ID" value="TraesNOR5D03G03245750"/>
</dbReference>
<dbReference type="InterPro" id="IPR006121">
    <property type="entry name" value="HMA_dom"/>
</dbReference>
<dbReference type="Gramene" id="TraesROB_scaffold_079533_01G000100.1">
    <property type="protein sequence ID" value="TraesROB_scaffold_079533_01G000100.1"/>
    <property type="gene ID" value="TraesROB_scaffold_079533_01G000100"/>
</dbReference>
<dbReference type="Gramene" id="TraesCAD_scaffold_160620_01G000100.1">
    <property type="protein sequence ID" value="TraesCAD_scaffold_160620_01G000100.1"/>
    <property type="gene ID" value="TraesCAD_scaffold_160620_01G000100"/>
</dbReference>
<protein>
    <recommendedName>
        <fullName evidence="2">HMA domain-containing protein</fullName>
    </recommendedName>
</protein>
<dbReference type="Proteomes" id="UP000019116">
    <property type="component" value="Chromosome 5D"/>
</dbReference>
<dbReference type="STRING" id="4565.A0A3B6N1W3"/>
<dbReference type="OrthoDB" id="695731at2759"/>